<organism evidence="1 2">
    <name type="scientific">Pedosphaera parvula (strain Ellin514)</name>
    <dbReference type="NCBI Taxonomy" id="320771"/>
    <lineage>
        <taxon>Bacteria</taxon>
        <taxon>Pseudomonadati</taxon>
        <taxon>Verrucomicrobiota</taxon>
        <taxon>Pedosphaerae</taxon>
        <taxon>Pedosphaerales</taxon>
        <taxon>Pedosphaeraceae</taxon>
        <taxon>Pedosphaera</taxon>
    </lineage>
</organism>
<protein>
    <submittedName>
        <fullName evidence="1">Uncharacterized protein</fullName>
    </submittedName>
</protein>
<accession>B9XK62</accession>
<dbReference type="EMBL" id="ABOX02000024">
    <property type="protein sequence ID" value="EEF59700.1"/>
    <property type="molecule type" value="Genomic_DNA"/>
</dbReference>
<sequence>MTGFTCVYALHADMWGVVMIPRTSTPRNITMQRNTRSFSPLSRERIGVGVTLTKCWFKLIVAGRWQSEIHL</sequence>
<gene>
    <name evidence="1" type="ORF">Cflav_PD2521</name>
</gene>
<reference evidence="1 2" key="1">
    <citation type="journal article" date="2011" name="J. Bacteriol.">
        <title>Genome sequence of 'Pedosphaera parvula' Ellin514, an aerobic Verrucomicrobial isolate from pasture soil.</title>
        <authorList>
            <person name="Kant R."/>
            <person name="van Passel M.W."/>
            <person name="Sangwan P."/>
            <person name="Palva A."/>
            <person name="Lucas S."/>
            <person name="Copeland A."/>
            <person name="Lapidus A."/>
            <person name="Glavina Del Rio T."/>
            <person name="Dalin E."/>
            <person name="Tice H."/>
            <person name="Bruce D."/>
            <person name="Goodwin L."/>
            <person name="Pitluck S."/>
            <person name="Chertkov O."/>
            <person name="Larimer F.W."/>
            <person name="Land M.L."/>
            <person name="Hauser L."/>
            <person name="Brettin T.S."/>
            <person name="Detter J.C."/>
            <person name="Han S."/>
            <person name="de Vos W.M."/>
            <person name="Janssen P.H."/>
            <person name="Smidt H."/>
        </authorList>
    </citation>
    <scope>NUCLEOTIDE SEQUENCE [LARGE SCALE GENOMIC DNA]</scope>
    <source>
        <strain evidence="1 2">Ellin514</strain>
    </source>
</reference>
<evidence type="ECO:0000313" key="2">
    <source>
        <dbReference type="Proteomes" id="UP000003688"/>
    </source>
</evidence>
<dbReference type="AlphaFoldDB" id="B9XK62"/>
<proteinExistence type="predicted"/>
<evidence type="ECO:0000313" key="1">
    <source>
        <dbReference type="EMBL" id="EEF59700.1"/>
    </source>
</evidence>
<keyword evidence="2" id="KW-1185">Reference proteome</keyword>
<dbReference type="Proteomes" id="UP000003688">
    <property type="component" value="Unassembled WGS sequence"/>
</dbReference>
<comment type="caution">
    <text evidence="1">The sequence shown here is derived from an EMBL/GenBank/DDBJ whole genome shotgun (WGS) entry which is preliminary data.</text>
</comment>
<dbReference type="STRING" id="320771.Cflav_PD2521"/>
<name>B9XK62_PEDPL</name>